<name>A0A5A7TLF6_CUCMM</name>
<comment type="caution">
    <text evidence="3">The sequence shown here is derived from an EMBL/GenBank/DDBJ whole genome shotgun (WGS) entry which is preliminary data.</text>
</comment>
<feature type="region of interest" description="Disordered" evidence="1">
    <location>
        <begin position="262"/>
        <end position="283"/>
    </location>
</feature>
<feature type="domain" description="Zn-cluster" evidence="2">
    <location>
        <begin position="153"/>
        <end position="172"/>
    </location>
</feature>
<evidence type="ECO:0000313" key="3">
    <source>
        <dbReference type="EMBL" id="KAA0042275.1"/>
    </source>
</evidence>
<protein>
    <submittedName>
        <fullName evidence="3">Transcriptional corepressor LEUNIG_HOMOLOG-like isoform X2</fullName>
    </submittedName>
</protein>
<dbReference type="Pfam" id="PF10533">
    <property type="entry name" value="Plant_zn_clust"/>
    <property type="match status" value="1"/>
</dbReference>
<gene>
    <name evidence="3" type="ORF">E6C27_scaffold824G00590</name>
</gene>
<proteinExistence type="predicted"/>
<organism evidence="3 4">
    <name type="scientific">Cucumis melo var. makuwa</name>
    <name type="common">Oriental melon</name>
    <dbReference type="NCBI Taxonomy" id="1194695"/>
    <lineage>
        <taxon>Eukaryota</taxon>
        <taxon>Viridiplantae</taxon>
        <taxon>Streptophyta</taxon>
        <taxon>Embryophyta</taxon>
        <taxon>Tracheophyta</taxon>
        <taxon>Spermatophyta</taxon>
        <taxon>Magnoliopsida</taxon>
        <taxon>eudicotyledons</taxon>
        <taxon>Gunneridae</taxon>
        <taxon>Pentapetalae</taxon>
        <taxon>rosids</taxon>
        <taxon>fabids</taxon>
        <taxon>Cucurbitales</taxon>
        <taxon>Cucurbitaceae</taxon>
        <taxon>Benincaseae</taxon>
        <taxon>Cucumis</taxon>
    </lineage>
</organism>
<accession>A0A5A7TLF6</accession>
<evidence type="ECO:0000256" key="1">
    <source>
        <dbReference type="SAM" id="MobiDB-lite"/>
    </source>
</evidence>
<reference evidence="3 4" key="1">
    <citation type="submission" date="2019-08" db="EMBL/GenBank/DDBJ databases">
        <title>Draft genome sequences of two oriental melons (Cucumis melo L. var makuwa).</title>
        <authorList>
            <person name="Kwon S.-Y."/>
        </authorList>
    </citation>
    <scope>NUCLEOTIDE SEQUENCE [LARGE SCALE GENOMIC DNA]</scope>
    <source>
        <strain evidence="4">cv. SW 3</strain>
        <tissue evidence="3">Leaf</tissue>
    </source>
</reference>
<sequence>MSQTLGGGSDKKVKYILINPRTLKDRNTSGDGTVKVWDVDKNNDSFYLALRNFTAWPITSDFHPSKDDLICALLISIEIRVVQQSPNNGSMLVAAAEKVVSIIVIETQVSAEELKLLYHVQLKDCLSILPHLELYFTFLILIRKEKAFNNTRVKHRVKRSIKVPTISNRLADMMIIHGGNMAKSQSRVLHTQDFNCIFVELSYTIESEEEGSSGAEEFWLFFQTMYIEELKEEGELQSGEEGNSGVIVSNLEKSILVLSGSGSKGAAPKLGAQRTNRTLSTGM</sequence>
<feature type="compositionally biased region" description="Polar residues" evidence="1">
    <location>
        <begin position="273"/>
        <end position="283"/>
    </location>
</feature>
<dbReference type="EMBL" id="SSTE01016190">
    <property type="protein sequence ID" value="KAA0042275.1"/>
    <property type="molecule type" value="Genomic_DNA"/>
</dbReference>
<dbReference type="InterPro" id="IPR018872">
    <property type="entry name" value="Zn-cluster-dom"/>
</dbReference>
<evidence type="ECO:0000313" key="4">
    <source>
        <dbReference type="Proteomes" id="UP000321393"/>
    </source>
</evidence>
<evidence type="ECO:0000259" key="2">
    <source>
        <dbReference type="Pfam" id="PF10533"/>
    </source>
</evidence>
<dbReference type="Proteomes" id="UP000321393">
    <property type="component" value="Unassembled WGS sequence"/>
</dbReference>
<dbReference type="AlphaFoldDB" id="A0A5A7TLF6"/>
<dbReference type="STRING" id="1194695.A0A5A7TLF6"/>